<evidence type="ECO:0000256" key="7">
    <source>
        <dbReference type="ARBA" id="ARBA00023204"/>
    </source>
</evidence>
<organism evidence="11 12">
    <name type="scientific">Frankia torreyi</name>
    <dbReference type="NCBI Taxonomy" id="1856"/>
    <lineage>
        <taxon>Bacteria</taxon>
        <taxon>Bacillati</taxon>
        <taxon>Actinomycetota</taxon>
        <taxon>Actinomycetes</taxon>
        <taxon>Frankiales</taxon>
        <taxon>Frankiaceae</taxon>
        <taxon>Frankia</taxon>
    </lineage>
</organism>
<dbReference type="PATRIC" id="fig|1502723.3.peg.5525"/>
<keyword evidence="12" id="KW-1185">Reference proteome</keyword>
<evidence type="ECO:0000313" key="12">
    <source>
        <dbReference type="Proteomes" id="UP000032545"/>
    </source>
</evidence>
<evidence type="ECO:0000256" key="1">
    <source>
        <dbReference type="ARBA" id="ARBA00001286"/>
    </source>
</evidence>
<accession>A0A0D8BJQ0</accession>
<dbReference type="FunFam" id="1.10.10.10:FF:000214">
    <property type="entry name" value="Methylated-DNA--protein-cysteine methyltransferase"/>
    <property type="match status" value="1"/>
</dbReference>
<protein>
    <recommendedName>
        <fullName evidence="3">methylated-DNA--[protein]-cysteine S-methyltransferase</fullName>
        <ecNumber evidence="3">2.1.1.63</ecNumber>
    </recommendedName>
</protein>
<dbReference type="InterPro" id="IPR036388">
    <property type="entry name" value="WH-like_DNA-bd_sf"/>
</dbReference>
<evidence type="ECO:0000256" key="2">
    <source>
        <dbReference type="ARBA" id="ARBA00008711"/>
    </source>
</evidence>
<dbReference type="NCBIfam" id="TIGR00589">
    <property type="entry name" value="ogt"/>
    <property type="match status" value="1"/>
</dbReference>
<dbReference type="EMBL" id="JYFN01000007">
    <property type="protein sequence ID" value="KJE24224.1"/>
    <property type="molecule type" value="Genomic_DNA"/>
</dbReference>
<evidence type="ECO:0000256" key="3">
    <source>
        <dbReference type="ARBA" id="ARBA00011918"/>
    </source>
</evidence>
<dbReference type="Proteomes" id="UP000032545">
    <property type="component" value="Unassembled WGS sequence"/>
</dbReference>
<dbReference type="SUPFAM" id="SSF53155">
    <property type="entry name" value="Methylated DNA-protein cysteine methyltransferase domain"/>
    <property type="match status" value="1"/>
</dbReference>
<feature type="domain" description="Methylguanine DNA methyltransferase ribonuclease-like" evidence="10">
    <location>
        <begin position="1"/>
        <end position="77"/>
    </location>
</feature>
<evidence type="ECO:0000256" key="4">
    <source>
        <dbReference type="ARBA" id="ARBA00022603"/>
    </source>
</evidence>
<dbReference type="Pfam" id="PF01035">
    <property type="entry name" value="DNA_binding_1"/>
    <property type="match status" value="1"/>
</dbReference>
<comment type="similarity">
    <text evidence="2">Belongs to the MGMT family.</text>
</comment>
<dbReference type="EC" id="2.1.1.63" evidence="3"/>
<dbReference type="AlphaFoldDB" id="A0A0D8BJQ0"/>
<dbReference type="PANTHER" id="PTHR10815">
    <property type="entry name" value="METHYLATED-DNA--PROTEIN-CYSTEINE METHYLTRANSFERASE"/>
    <property type="match status" value="1"/>
</dbReference>
<proteinExistence type="inferred from homology"/>
<dbReference type="RefSeq" id="WP_044884138.1">
    <property type="nucleotide sequence ID" value="NZ_JYFN01000007.1"/>
</dbReference>
<evidence type="ECO:0000256" key="5">
    <source>
        <dbReference type="ARBA" id="ARBA00022679"/>
    </source>
</evidence>
<dbReference type="OrthoDB" id="9811249at2"/>
<evidence type="ECO:0000259" key="9">
    <source>
        <dbReference type="Pfam" id="PF01035"/>
    </source>
</evidence>
<dbReference type="Pfam" id="PF02870">
    <property type="entry name" value="Methyltransf_1N"/>
    <property type="match status" value="1"/>
</dbReference>
<evidence type="ECO:0000256" key="8">
    <source>
        <dbReference type="ARBA" id="ARBA00049348"/>
    </source>
</evidence>
<comment type="catalytic activity">
    <reaction evidence="8">
        <text>a 6-O-methyl-2'-deoxyguanosine in DNA + L-cysteinyl-[protein] = S-methyl-L-cysteinyl-[protein] + a 2'-deoxyguanosine in DNA</text>
        <dbReference type="Rhea" id="RHEA:24000"/>
        <dbReference type="Rhea" id="RHEA-COMP:10131"/>
        <dbReference type="Rhea" id="RHEA-COMP:10132"/>
        <dbReference type="Rhea" id="RHEA-COMP:11367"/>
        <dbReference type="Rhea" id="RHEA-COMP:11368"/>
        <dbReference type="ChEBI" id="CHEBI:29950"/>
        <dbReference type="ChEBI" id="CHEBI:82612"/>
        <dbReference type="ChEBI" id="CHEBI:85445"/>
        <dbReference type="ChEBI" id="CHEBI:85448"/>
        <dbReference type="EC" id="2.1.1.63"/>
    </reaction>
</comment>
<sequence length="188" mass="19424">MLYTTLASPVGELLLVGAATDQAPGGLALASLSMPRQRGAAVPAPHWRRTPELFAAAAEEIEEYFAGERHAFTLTLRTGGTGFQERVWRALEAIPYGATISYGQLAARVGVGRGEVRAVGAAVGANPLLLVRPCHRVIGADGTLRGFAAGLDRKEFLLRHEGALAPTLDLAGEATAASAPAGPAVGFG</sequence>
<evidence type="ECO:0000259" key="10">
    <source>
        <dbReference type="Pfam" id="PF02870"/>
    </source>
</evidence>
<keyword evidence="4 11" id="KW-0489">Methyltransferase</keyword>
<dbReference type="Gene3D" id="1.10.10.10">
    <property type="entry name" value="Winged helix-like DNA-binding domain superfamily/Winged helix DNA-binding domain"/>
    <property type="match status" value="1"/>
</dbReference>
<dbReference type="Gene3D" id="3.30.160.70">
    <property type="entry name" value="Methylated DNA-protein cysteine methyltransferase domain"/>
    <property type="match status" value="1"/>
</dbReference>
<keyword evidence="6" id="KW-0227">DNA damage</keyword>
<keyword evidence="7" id="KW-0234">DNA repair</keyword>
<reference evidence="11 12" key="2">
    <citation type="journal article" date="2016" name="Genome Announc.">
        <title>Permanent Draft Genome Sequences for Two Variants of Frankia sp. Strain CpI1, the First Frankia Strain Isolated from Root Nodules of Comptonia peregrina.</title>
        <authorList>
            <person name="Oshone R."/>
            <person name="Hurst S.G.IV."/>
            <person name="Abebe-Akele F."/>
            <person name="Simpson S."/>
            <person name="Morris K."/>
            <person name="Thomas W.K."/>
            <person name="Tisa L.S."/>
        </authorList>
    </citation>
    <scope>NUCLEOTIDE SEQUENCE [LARGE SCALE GENOMIC DNA]</scope>
    <source>
        <strain evidence="12">CpI1-S</strain>
    </source>
</reference>
<dbReference type="InterPro" id="IPR036217">
    <property type="entry name" value="MethylDNA_cys_MeTrfase_DNAb"/>
</dbReference>
<dbReference type="GO" id="GO:0032259">
    <property type="term" value="P:methylation"/>
    <property type="evidence" value="ECO:0007669"/>
    <property type="project" value="UniProtKB-KW"/>
</dbReference>
<name>A0A0D8BJQ0_9ACTN</name>
<dbReference type="CDD" id="cd06445">
    <property type="entry name" value="ATase"/>
    <property type="match status" value="1"/>
</dbReference>
<dbReference type="GO" id="GO:0006281">
    <property type="term" value="P:DNA repair"/>
    <property type="evidence" value="ECO:0007669"/>
    <property type="project" value="UniProtKB-KW"/>
</dbReference>
<comment type="catalytic activity">
    <reaction evidence="1">
        <text>a 4-O-methyl-thymidine in DNA + L-cysteinyl-[protein] = a thymidine in DNA + S-methyl-L-cysteinyl-[protein]</text>
        <dbReference type="Rhea" id="RHEA:53428"/>
        <dbReference type="Rhea" id="RHEA-COMP:10131"/>
        <dbReference type="Rhea" id="RHEA-COMP:10132"/>
        <dbReference type="Rhea" id="RHEA-COMP:13555"/>
        <dbReference type="Rhea" id="RHEA-COMP:13556"/>
        <dbReference type="ChEBI" id="CHEBI:29950"/>
        <dbReference type="ChEBI" id="CHEBI:82612"/>
        <dbReference type="ChEBI" id="CHEBI:137386"/>
        <dbReference type="ChEBI" id="CHEBI:137387"/>
        <dbReference type="EC" id="2.1.1.63"/>
    </reaction>
</comment>
<dbReference type="SUPFAM" id="SSF46767">
    <property type="entry name" value="Methylated DNA-protein cysteine methyltransferase, C-terminal domain"/>
    <property type="match status" value="1"/>
</dbReference>
<evidence type="ECO:0000313" key="11">
    <source>
        <dbReference type="EMBL" id="KJE24224.1"/>
    </source>
</evidence>
<gene>
    <name evidence="11" type="ORF">FF36_01299</name>
</gene>
<keyword evidence="5 11" id="KW-0808">Transferase</keyword>
<dbReference type="PANTHER" id="PTHR10815:SF5">
    <property type="entry name" value="METHYLATED-DNA--PROTEIN-CYSTEINE METHYLTRANSFERASE"/>
    <property type="match status" value="1"/>
</dbReference>
<dbReference type="InterPro" id="IPR036631">
    <property type="entry name" value="MGMT_N_sf"/>
</dbReference>
<comment type="caution">
    <text evidence="11">The sequence shown here is derived from an EMBL/GenBank/DDBJ whole genome shotgun (WGS) entry which is preliminary data.</text>
</comment>
<dbReference type="GO" id="GO:0003908">
    <property type="term" value="F:methylated-DNA-[protein]-cysteine S-methyltransferase activity"/>
    <property type="evidence" value="ECO:0007669"/>
    <property type="project" value="UniProtKB-EC"/>
</dbReference>
<reference evidence="12" key="1">
    <citation type="submission" date="2015-02" db="EMBL/GenBank/DDBJ databases">
        <title>Draft Genome of Frankia sp. CpI1-S.</title>
        <authorList>
            <person name="Oshone R.T."/>
            <person name="Ngom M."/>
            <person name="Ghodhbane-Gtari F."/>
            <person name="Gtari M."/>
            <person name="Morris K."/>
            <person name="Thomas K."/>
            <person name="Sen A."/>
            <person name="Tisa L.S."/>
        </authorList>
    </citation>
    <scope>NUCLEOTIDE SEQUENCE [LARGE SCALE GENOMIC DNA]</scope>
    <source>
        <strain evidence="12">CpI1-S</strain>
    </source>
</reference>
<dbReference type="InterPro" id="IPR014048">
    <property type="entry name" value="MethylDNA_cys_MeTrfase_DNA-bd"/>
</dbReference>
<dbReference type="InterPro" id="IPR008332">
    <property type="entry name" value="MethylG_MeTrfase_N"/>
</dbReference>
<evidence type="ECO:0000256" key="6">
    <source>
        <dbReference type="ARBA" id="ARBA00022763"/>
    </source>
</evidence>
<feature type="domain" description="Methylated-DNA-[protein]-cysteine S-methyltransferase DNA binding" evidence="9">
    <location>
        <begin position="83"/>
        <end position="163"/>
    </location>
</feature>